<dbReference type="SUPFAM" id="SSF51197">
    <property type="entry name" value="Clavaminate synthase-like"/>
    <property type="match status" value="1"/>
</dbReference>
<evidence type="ECO:0000256" key="4">
    <source>
        <dbReference type="ARBA" id="ARBA00022964"/>
    </source>
</evidence>
<reference evidence="7" key="1">
    <citation type="submission" date="2013-04" db="EMBL/GenBank/DDBJ databases">
        <authorList>
            <person name="Qu J."/>
            <person name="Murali S.C."/>
            <person name="Bandaranaike D."/>
            <person name="Bellair M."/>
            <person name="Blankenburg K."/>
            <person name="Chao H."/>
            <person name="Dinh H."/>
            <person name="Doddapaneni H."/>
            <person name="Downs B."/>
            <person name="Dugan-Rocha S."/>
            <person name="Elkadiri S."/>
            <person name="Gnanaolivu R.D."/>
            <person name="Hernandez B."/>
            <person name="Javaid M."/>
            <person name="Jayaseelan J.C."/>
            <person name="Lee S."/>
            <person name="Li M."/>
            <person name="Ming W."/>
            <person name="Munidasa M."/>
            <person name="Muniz J."/>
            <person name="Nguyen L."/>
            <person name="Ongeri F."/>
            <person name="Osuji N."/>
            <person name="Pu L.-L."/>
            <person name="Puazo M."/>
            <person name="Qu C."/>
            <person name="Quiroz J."/>
            <person name="Raj R."/>
            <person name="Weissenberger G."/>
            <person name="Xin Y."/>
            <person name="Zou X."/>
            <person name="Han Y."/>
            <person name="Richards S."/>
            <person name="Worley K."/>
            <person name="Muzny D."/>
            <person name="Gibbs R."/>
        </authorList>
    </citation>
    <scope>NUCLEOTIDE SEQUENCE</scope>
    <source>
        <strain evidence="7">Sampled in the wild</strain>
    </source>
</reference>
<dbReference type="Gene3D" id="2.60.120.590">
    <property type="entry name" value="Alpha-ketoglutarate-dependent dioxygenase AlkB-like"/>
    <property type="match status" value="1"/>
</dbReference>
<comment type="cofactor">
    <cofactor evidence="1">
        <name>Fe(2+)</name>
        <dbReference type="ChEBI" id="CHEBI:29033"/>
    </cofactor>
</comment>
<comment type="similarity">
    <text evidence="2">Belongs to the alkB family.</text>
</comment>
<dbReference type="GO" id="GO:0051213">
    <property type="term" value="F:dioxygenase activity"/>
    <property type="evidence" value="ECO:0007669"/>
    <property type="project" value="UniProtKB-KW"/>
</dbReference>
<keyword evidence="3" id="KW-0479">Metal-binding</keyword>
<keyword evidence="6" id="KW-0408">Iron</keyword>
<evidence type="ECO:0000256" key="2">
    <source>
        <dbReference type="ARBA" id="ARBA00007879"/>
    </source>
</evidence>
<dbReference type="InterPro" id="IPR037151">
    <property type="entry name" value="AlkB-like_sf"/>
</dbReference>
<dbReference type="PANTHER" id="PTHR46030:SF1">
    <property type="entry name" value="ALPHA-KETOGLUTARATE-DEPENDENT DIOXYGENASE ALKB HOMOLOG 6"/>
    <property type="match status" value="1"/>
</dbReference>
<evidence type="ECO:0000313" key="8">
    <source>
        <dbReference type="Proteomes" id="UP000792457"/>
    </source>
</evidence>
<name>A0A8K0KMB9_LADFU</name>
<dbReference type="PANTHER" id="PTHR46030">
    <property type="entry name" value="ALPHA-KETOGLUTARATE-DEPENDENT DIOXYGENASE ALKB HOMOLOG 6"/>
    <property type="match status" value="1"/>
</dbReference>
<evidence type="ECO:0000256" key="5">
    <source>
        <dbReference type="ARBA" id="ARBA00023002"/>
    </source>
</evidence>
<dbReference type="EMBL" id="KZ309141">
    <property type="protein sequence ID" value="KAG8237252.1"/>
    <property type="molecule type" value="Genomic_DNA"/>
</dbReference>
<proteinExistence type="inferred from homology"/>
<evidence type="ECO:0000256" key="1">
    <source>
        <dbReference type="ARBA" id="ARBA00001954"/>
    </source>
</evidence>
<accession>A0A8K0KMB9</accession>
<evidence type="ECO:0000256" key="6">
    <source>
        <dbReference type="ARBA" id="ARBA00023004"/>
    </source>
</evidence>
<dbReference type="GO" id="GO:0046872">
    <property type="term" value="F:metal ion binding"/>
    <property type="evidence" value="ECO:0007669"/>
    <property type="project" value="UniProtKB-KW"/>
</dbReference>
<evidence type="ECO:0000256" key="3">
    <source>
        <dbReference type="ARBA" id="ARBA00022723"/>
    </source>
</evidence>
<comment type="caution">
    <text evidence="7">The sequence shown here is derived from an EMBL/GenBank/DDBJ whole genome shotgun (WGS) entry which is preliminary data.</text>
</comment>
<dbReference type="Proteomes" id="UP000792457">
    <property type="component" value="Unassembled WGS sequence"/>
</dbReference>
<reference evidence="7" key="2">
    <citation type="submission" date="2017-10" db="EMBL/GenBank/DDBJ databases">
        <title>Ladona fulva Genome sequencing and assembly.</title>
        <authorList>
            <person name="Murali S."/>
            <person name="Richards S."/>
            <person name="Bandaranaike D."/>
            <person name="Bellair M."/>
            <person name="Blankenburg K."/>
            <person name="Chao H."/>
            <person name="Dinh H."/>
            <person name="Doddapaneni H."/>
            <person name="Dugan-Rocha S."/>
            <person name="Elkadiri S."/>
            <person name="Gnanaolivu R."/>
            <person name="Hernandez B."/>
            <person name="Skinner E."/>
            <person name="Javaid M."/>
            <person name="Lee S."/>
            <person name="Li M."/>
            <person name="Ming W."/>
            <person name="Munidasa M."/>
            <person name="Muniz J."/>
            <person name="Nguyen L."/>
            <person name="Hughes D."/>
            <person name="Osuji N."/>
            <person name="Pu L.-L."/>
            <person name="Puazo M."/>
            <person name="Qu C."/>
            <person name="Quiroz J."/>
            <person name="Raj R."/>
            <person name="Weissenberger G."/>
            <person name="Xin Y."/>
            <person name="Zou X."/>
            <person name="Han Y."/>
            <person name="Worley K."/>
            <person name="Muzny D."/>
            <person name="Gibbs R."/>
        </authorList>
    </citation>
    <scope>NUCLEOTIDE SEQUENCE</scope>
    <source>
        <strain evidence="7">Sampled in the wild</strain>
    </source>
</reference>
<keyword evidence="8" id="KW-1185">Reference proteome</keyword>
<dbReference type="OrthoDB" id="412814at2759"/>
<gene>
    <name evidence="7" type="ORF">J437_LFUL011280</name>
</gene>
<evidence type="ECO:0000313" key="7">
    <source>
        <dbReference type="EMBL" id="KAG8237252.1"/>
    </source>
</evidence>
<dbReference type="AlphaFoldDB" id="A0A8K0KMB9"/>
<dbReference type="GO" id="GO:0005634">
    <property type="term" value="C:nucleus"/>
    <property type="evidence" value="ECO:0007669"/>
    <property type="project" value="TreeGrafter"/>
</dbReference>
<dbReference type="InterPro" id="IPR032862">
    <property type="entry name" value="ALKBH6"/>
</dbReference>
<keyword evidence="5" id="KW-0560">Oxidoreductase</keyword>
<organism evidence="7 8">
    <name type="scientific">Ladona fulva</name>
    <name type="common">Scarce chaser dragonfly</name>
    <name type="synonym">Libellula fulva</name>
    <dbReference type="NCBI Taxonomy" id="123851"/>
    <lineage>
        <taxon>Eukaryota</taxon>
        <taxon>Metazoa</taxon>
        <taxon>Ecdysozoa</taxon>
        <taxon>Arthropoda</taxon>
        <taxon>Hexapoda</taxon>
        <taxon>Insecta</taxon>
        <taxon>Pterygota</taxon>
        <taxon>Palaeoptera</taxon>
        <taxon>Odonata</taxon>
        <taxon>Epiprocta</taxon>
        <taxon>Anisoptera</taxon>
        <taxon>Libelluloidea</taxon>
        <taxon>Libellulidae</taxon>
        <taxon>Ladona</taxon>
    </lineage>
</organism>
<protein>
    <submittedName>
        <fullName evidence="7">Uncharacterized protein</fullName>
    </submittedName>
</protein>
<sequence length="147" mass="16877">MSYDVDKFKLQKAPATIYYIPNFVNDEEEKLLLNKIYNVPKPKWTQLSNRRLQNWGGIPHPKGMLVEQIPQWLSLYLGKVYELGVFNDDIKPNHVLINEYLAGQGIMPHFDGPLFYPTIATLSLGSHTVLNFYQPQDDGKVSVEVRG</sequence>
<keyword evidence="4" id="KW-0223">Dioxygenase</keyword>